<keyword evidence="8 18" id="KW-0472">Membrane</keyword>
<dbReference type="OMA" id="WEMSNAD"/>
<dbReference type="GO" id="GO:0005886">
    <property type="term" value="C:plasma membrane"/>
    <property type="evidence" value="ECO:0007669"/>
    <property type="project" value="TreeGrafter"/>
</dbReference>
<evidence type="ECO:0000256" key="19">
    <source>
        <dbReference type="SAM" id="SignalP"/>
    </source>
</evidence>
<feature type="domain" description="SRCR" evidence="20">
    <location>
        <begin position="744"/>
        <end position="844"/>
    </location>
</feature>
<keyword evidence="9 16" id="KW-1015">Disulfide bond</keyword>
<dbReference type="FunFam" id="3.10.250.10:FF:000004">
    <property type="entry name" value="Scavenger receptor cysteine-rich type 1 protein M130"/>
    <property type="match status" value="1"/>
</dbReference>
<dbReference type="FunFam" id="3.10.250.10:FF:000016">
    <property type="entry name" value="Scavenger receptor cysteine-rich protein type 12"/>
    <property type="match status" value="2"/>
</dbReference>
<feature type="disulfide bond" evidence="16">
    <location>
        <begin position="769"/>
        <end position="833"/>
    </location>
</feature>
<feature type="disulfide bond" evidence="16">
    <location>
        <begin position="872"/>
        <end position="936"/>
    </location>
</feature>
<feature type="disulfide bond" evidence="16">
    <location>
        <begin position="677"/>
        <end position="738"/>
    </location>
</feature>
<dbReference type="SUPFAM" id="SSF48726">
    <property type="entry name" value="Immunoglobulin"/>
    <property type="match status" value="2"/>
</dbReference>
<dbReference type="Pfam" id="PF00047">
    <property type="entry name" value="ig"/>
    <property type="match status" value="1"/>
</dbReference>
<organism evidence="22 23">
    <name type="scientific">Kryptolebias marmoratus</name>
    <name type="common">Mangrove killifish</name>
    <name type="synonym">Rivulus marmoratus</name>
    <dbReference type="NCBI Taxonomy" id="37003"/>
    <lineage>
        <taxon>Eukaryota</taxon>
        <taxon>Metazoa</taxon>
        <taxon>Chordata</taxon>
        <taxon>Craniata</taxon>
        <taxon>Vertebrata</taxon>
        <taxon>Euteleostomi</taxon>
        <taxon>Actinopterygii</taxon>
        <taxon>Neopterygii</taxon>
        <taxon>Teleostei</taxon>
        <taxon>Neoteleostei</taxon>
        <taxon>Acanthomorphata</taxon>
        <taxon>Ovalentaria</taxon>
        <taxon>Atherinomorphae</taxon>
        <taxon>Cyprinodontiformes</taxon>
        <taxon>Rivulidae</taxon>
        <taxon>Kryptolebias</taxon>
    </lineage>
</organism>
<evidence type="ECO:0000256" key="16">
    <source>
        <dbReference type="PROSITE-ProRule" id="PRU00196"/>
    </source>
</evidence>
<keyword evidence="12" id="KW-0393">Immunoglobulin domain</keyword>
<comment type="subcellular location">
    <subcellularLocation>
        <location evidence="1">Membrane</location>
        <topology evidence="1">Single-pass membrane protein</topology>
    </subcellularLocation>
    <subcellularLocation>
        <location evidence="2">Secreted</location>
    </subcellularLocation>
</comment>
<dbReference type="FunFam" id="3.10.250.10:FF:000002">
    <property type="entry name" value="Scavenger receptor cysteine-rich type 1 protein M130"/>
    <property type="match status" value="1"/>
</dbReference>
<feature type="domain" description="SRCR" evidence="20">
    <location>
        <begin position="336"/>
        <end position="431"/>
    </location>
</feature>
<feature type="disulfide bond" evidence="16">
    <location>
        <begin position="461"/>
        <end position="525"/>
    </location>
</feature>
<name>A0A3Q3AL14_KRYMA</name>
<evidence type="ECO:0000256" key="6">
    <source>
        <dbReference type="ARBA" id="ARBA00022737"/>
    </source>
</evidence>
<dbReference type="InterPro" id="IPR007110">
    <property type="entry name" value="Ig-like_dom"/>
</dbReference>
<dbReference type="AlphaFoldDB" id="A0A3Q3AL14"/>
<keyword evidence="4 18" id="KW-0812">Transmembrane</keyword>
<evidence type="ECO:0000256" key="3">
    <source>
        <dbReference type="ARBA" id="ARBA00022525"/>
    </source>
</evidence>
<dbReference type="InterPro" id="IPR001190">
    <property type="entry name" value="SRCR"/>
</dbReference>
<dbReference type="InterPro" id="IPR036772">
    <property type="entry name" value="SRCR-like_dom_sf"/>
</dbReference>
<dbReference type="RefSeq" id="XP_017282855.1">
    <property type="nucleotide sequence ID" value="XM_017427366.3"/>
</dbReference>
<feature type="disulfide bond" evidence="16">
    <location>
        <begin position="302"/>
        <end position="312"/>
    </location>
</feature>
<dbReference type="Gene3D" id="3.10.250.10">
    <property type="entry name" value="SRCR-like domain"/>
    <property type="match status" value="9"/>
</dbReference>
<dbReference type="PANTHER" id="PTHR48071">
    <property type="entry name" value="SRCR DOMAIN-CONTAINING PROTEIN"/>
    <property type="match status" value="1"/>
</dbReference>
<dbReference type="GO" id="GO:0005737">
    <property type="term" value="C:cytoplasm"/>
    <property type="evidence" value="ECO:0007669"/>
    <property type="project" value="UniProtKB-ARBA"/>
</dbReference>
<feature type="region of interest" description="Disordered" evidence="17">
    <location>
        <begin position="1211"/>
        <end position="1251"/>
    </location>
</feature>
<dbReference type="Ensembl" id="ENSKMAT00000017244.1">
    <property type="protein sequence ID" value="ENSKMAP00000017007.1"/>
    <property type="gene ID" value="ENSKMAG00000012710.1"/>
</dbReference>
<sequence length="1271" mass="139405">MNSLFVQKLHFAFLLITGLLSLPLLTECEKIRLVGPSRCSGRVEVLHQDSWGTVCDDHWSITNADVLCRELNCGTVMEAKKSAFFGEGKEEIWLDDVQCTGRESSILKCSHKNLGVHNCGHSEDAGVVCSEHVRVINGSNRCNGRVEVYHGGQWKRVCSSDWGKEAAEVLCQEISCGSPLVQTTVPFFGESQALSGLKTSCAGNETSISECQLQDFKESCVDATIVCMNNKPLRLVNGTNRCSGRVEVYYEGQWGTVCDDKWGMHEADVTCRELNCGSALSVKFKAFYGRGHDQVWLDDIECIGNEKSLSDCPHRGFGEHDCDHSEDAGVLCSETLRLINGTDRCSGRVEVFHNGRWRKVCNNNNWSVKEASLVCKELGCGNPKKTQDVFSFGDSALPGSISRCSGNVSTLGQCVLEEHAGSCTGASVACAGNRPIRLVNGTDRCSGRVEILHDGQWGTVCDDDWDIRDAQVVCRSMDCGTAKTAKTSGFFGPGQGDIWLDDVNCIGNETSLVHCRRPMFGENNCGHGEDAGVICSADLRLINGTDQCSGRIEIYHNDHWSPIYNINFGMTETTVVCREMNCGDPVKFYGSFVQRGDPRGLTMSCNGRETSVTQCRLTDSQRTNNNNIKDVFVTCSGNVKLADGPHRCAGRVEFYDKGHWGTVCGESWDINDASVVCKQLNCGNAHKITTMSEFGRGLGQTWIDQIECSGRESTLSQCPQTPYRDRTCNTSSVAGVVCTGSLEVRLVNGKDECSGRVEVRHGDTWHTVCNADWTLSKAEVVCGLLECGRALSTPGSAQFGQGNGSVVEASNLCFDNVTSVKQCSQKGFRASTCGHDHDASAVCAAQLRLVGGSGQCSGRVEVFYKSQWGTVCDDDWEMNSADVVCRQLGCGHAVSAPTSAHFGRGSGPIWLDNVICKGQEDALTHCTHRGFGENNCGHGEDASVICLGDLQKPQITLNPSARVNWGDKVEITCTVITEHLGGTFVLKRDQGSFEREKFSEHEAATFVFPNADFSLNGSYFCEYHKKLPEQQVIYYPQGNRADLSVIVKLEKPSISLSSGHTMMIYTPAEVSVTKGSTFSITCSTYSKYPDGIFYLTKSNKNISQAKPSFGHSIFYLAYFEFPEIDYKDQGEYTCLYGVNISSIPFCSVPSKTLYVTVVATSSSSVVAGVVSVLVLLLVLLSVGFWVWRKKWRGAGVMVYFNTKFQEMKKELEDRSNGAVDERERTNQMYETKRHNDDPKASNSGVESERVVEKVPEDLAGRVCYEQEPLID</sequence>
<dbReference type="PROSITE" id="PS50287">
    <property type="entry name" value="SRCR_2"/>
    <property type="match status" value="9"/>
</dbReference>
<dbReference type="PROSITE" id="PS50835">
    <property type="entry name" value="IG_LIKE"/>
    <property type="match status" value="1"/>
</dbReference>
<dbReference type="FunFam" id="3.10.250.10:FF:000003">
    <property type="entry name" value="Deleted in malignant brain tumors 1"/>
    <property type="match status" value="1"/>
</dbReference>
<evidence type="ECO:0000256" key="2">
    <source>
        <dbReference type="ARBA" id="ARBA00004613"/>
    </source>
</evidence>
<feature type="disulfide bond" evidence="16">
    <location>
        <begin position="885"/>
        <end position="946"/>
    </location>
</feature>
<dbReference type="FunFam" id="3.10.250.10:FF:000007">
    <property type="entry name" value="Soluble scavenger receptor cysteine-rich domain-containing protein SSC5D"/>
    <property type="match status" value="1"/>
</dbReference>
<dbReference type="GeneTree" id="ENSGT00940000166622"/>
<feature type="domain" description="SRCR" evidence="20">
    <location>
        <begin position="847"/>
        <end position="947"/>
    </location>
</feature>
<evidence type="ECO:0000256" key="11">
    <source>
        <dbReference type="ARBA" id="ARBA00023180"/>
    </source>
</evidence>
<dbReference type="InterPro" id="IPR036179">
    <property type="entry name" value="Ig-like_dom_sf"/>
</dbReference>
<feature type="disulfide bond" evidence="16">
    <location>
        <begin position="813"/>
        <end position="823"/>
    </location>
</feature>
<dbReference type="SUPFAM" id="SSF56487">
    <property type="entry name" value="SRCR-like"/>
    <property type="match status" value="9"/>
</dbReference>
<keyword evidence="23" id="KW-1185">Reference proteome</keyword>
<dbReference type="FunFam" id="3.10.250.10:FF:000006">
    <property type="entry name" value="neurotrypsin isoform X2"/>
    <property type="match status" value="2"/>
</dbReference>
<dbReference type="OrthoDB" id="536948at2759"/>
<feature type="domain" description="Ig-like" evidence="21">
    <location>
        <begin position="1052"/>
        <end position="1134"/>
    </location>
</feature>
<evidence type="ECO:0000256" key="7">
    <source>
        <dbReference type="ARBA" id="ARBA00022989"/>
    </source>
</evidence>
<dbReference type="InterPro" id="IPR013151">
    <property type="entry name" value="Immunoglobulin_dom"/>
</dbReference>
<keyword evidence="6" id="KW-0677">Repeat</keyword>
<feature type="domain" description="SRCR" evidence="20">
    <location>
        <begin position="233"/>
        <end position="333"/>
    </location>
</feature>
<proteinExistence type="predicted"/>
<evidence type="ECO:0000313" key="22">
    <source>
        <dbReference type="Ensembl" id="ENSKMAP00000017016.1"/>
    </source>
</evidence>
<feature type="disulfide bond" evidence="16">
    <location>
        <begin position="474"/>
        <end position="535"/>
    </location>
</feature>
<dbReference type="InterPro" id="IPR013783">
    <property type="entry name" value="Ig-like_fold"/>
</dbReference>
<feature type="domain" description="SRCR" evidence="20">
    <location>
        <begin position="436"/>
        <end position="536"/>
    </location>
</feature>
<dbReference type="Gene3D" id="2.60.40.10">
    <property type="entry name" value="Immunoglobulins"/>
    <property type="match status" value="2"/>
</dbReference>
<dbReference type="RefSeq" id="XP_017282854.1">
    <property type="nucleotide sequence ID" value="XM_017427365.3"/>
</dbReference>
<evidence type="ECO:0000256" key="10">
    <source>
        <dbReference type="ARBA" id="ARBA00023170"/>
    </source>
</evidence>
<evidence type="ECO:0000256" key="14">
    <source>
        <dbReference type="ARBA" id="ARBA00064153"/>
    </source>
</evidence>
<dbReference type="GO" id="GO:0005615">
    <property type="term" value="C:extracellular space"/>
    <property type="evidence" value="ECO:0007669"/>
    <property type="project" value="TreeGrafter"/>
</dbReference>
<dbReference type="SMART" id="SM00409">
    <property type="entry name" value="IG"/>
    <property type="match status" value="2"/>
</dbReference>
<feature type="signal peptide" evidence="19">
    <location>
        <begin position="1"/>
        <end position="28"/>
    </location>
</feature>
<evidence type="ECO:0000256" key="18">
    <source>
        <dbReference type="SAM" id="Phobius"/>
    </source>
</evidence>
<dbReference type="GeneID" id="108242497"/>
<keyword evidence="5 19" id="KW-0732">Signal</keyword>
<evidence type="ECO:0000313" key="23">
    <source>
        <dbReference type="Proteomes" id="UP000264800"/>
    </source>
</evidence>
<dbReference type="InterPro" id="IPR003599">
    <property type="entry name" value="Ig_sub"/>
</dbReference>
<keyword evidence="7 18" id="KW-1133">Transmembrane helix</keyword>
<feature type="domain" description="SRCR" evidence="20">
    <location>
        <begin position="539"/>
        <end position="636"/>
    </location>
</feature>
<dbReference type="Ensembl" id="ENSKMAT00000017253.1">
    <property type="protein sequence ID" value="ENSKMAP00000017016.1"/>
    <property type="gene ID" value="ENSKMAG00000012710.1"/>
</dbReference>
<feature type="domain" description="SRCR" evidence="20">
    <location>
        <begin position="133"/>
        <end position="228"/>
    </location>
</feature>
<accession>A0A3Q3AL14</accession>
<feature type="domain" description="SRCR" evidence="20">
    <location>
        <begin position="31"/>
        <end position="130"/>
    </location>
</feature>
<dbReference type="PANTHER" id="PTHR48071:SF15">
    <property type="entry name" value="SRCR DOMAIN-CONTAINING PROTEIN"/>
    <property type="match status" value="1"/>
</dbReference>
<dbReference type="PROSITE" id="PS00420">
    <property type="entry name" value="SRCR_1"/>
    <property type="match status" value="1"/>
</dbReference>
<reference evidence="22" key="1">
    <citation type="submission" date="2025-05" db="UniProtKB">
        <authorList>
            <consortium name="Ensembl"/>
        </authorList>
    </citation>
    <scope>IDENTIFICATION</scope>
</reference>
<evidence type="ECO:0000256" key="8">
    <source>
        <dbReference type="ARBA" id="ARBA00023136"/>
    </source>
</evidence>
<feature type="disulfide bond" evidence="16">
    <location>
        <begin position="68"/>
        <end position="129"/>
    </location>
</feature>
<feature type="disulfide bond" evidence="16">
    <location>
        <begin position="271"/>
        <end position="332"/>
    </location>
</feature>
<keyword evidence="11" id="KW-0325">Glycoprotein</keyword>
<evidence type="ECO:0000256" key="1">
    <source>
        <dbReference type="ARBA" id="ARBA00004167"/>
    </source>
</evidence>
<feature type="disulfide bond" evidence="16">
    <location>
        <begin position="605"/>
        <end position="615"/>
    </location>
</feature>
<dbReference type="SMART" id="SM00202">
    <property type="entry name" value="SR"/>
    <property type="match status" value="9"/>
</dbReference>
<feature type="disulfide bond" evidence="16">
    <location>
        <begin position="664"/>
        <end position="728"/>
    </location>
</feature>
<feature type="disulfide bond" evidence="16">
    <location>
        <begin position="99"/>
        <end position="109"/>
    </location>
</feature>
<evidence type="ECO:0000256" key="5">
    <source>
        <dbReference type="ARBA" id="ARBA00022729"/>
    </source>
</evidence>
<evidence type="ECO:0000256" key="9">
    <source>
        <dbReference type="ARBA" id="ARBA00023157"/>
    </source>
</evidence>
<feature type="disulfide bond" evidence="16">
    <location>
        <begin position="782"/>
        <end position="843"/>
    </location>
</feature>
<evidence type="ECO:0000259" key="21">
    <source>
        <dbReference type="PROSITE" id="PS50835"/>
    </source>
</evidence>
<dbReference type="KEGG" id="kmr:108242497"/>
<comment type="subunit">
    <text evidence="14">Interacts with LGALS1 and laminin.</text>
</comment>
<feature type="disulfide bond" evidence="16">
    <location>
        <begin position="404"/>
        <end position="414"/>
    </location>
</feature>
<comment type="caution">
    <text evidence="16">Lacks conserved residue(s) required for the propagation of feature annotation.</text>
</comment>
<evidence type="ECO:0000256" key="12">
    <source>
        <dbReference type="ARBA" id="ARBA00023319"/>
    </source>
</evidence>
<dbReference type="PRINTS" id="PR00258">
    <property type="entry name" value="SPERACTRCPTR"/>
</dbReference>
<feature type="disulfide bond" evidence="16">
    <location>
        <begin position="201"/>
        <end position="211"/>
    </location>
</feature>
<feature type="disulfide bond" evidence="16">
    <location>
        <begin position="258"/>
        <end position="322"/>
    </location>
</feature>
<feature type="disulfide bond" evidence="16">
    <location>
        <begin position="708"/>
        <end position="718"/>
    </location>
</feature>
<feature type="disulfide bond" evidence="16">
    <location>
        <begin position="55"/>
        <end position="119"/>
    </location>
</feature>
<dbReference type="Pfam" id="PF00530">
    <property type="entry name" value="SRCR"/>
    <property type="match status" value="9"/>
</dbReference>
<feature type="disulfide bond" evidence="16">
    <location>
        <begin position="916"/>
        <end position="926"/>
    </location>
</feature>
<feature type="chain" id="PRO_5044598501" description="Soluble scavenger receptor cysteine-rich domain-containing protein SSC5D" evidence="19">
    <location>
        <begin position="29"/>
        <end position="1271"/>
    </location>
</feature>
<evidence type="ECO:0000256" key="4">
    <source>
        <dbReference type="ARBA" id="ARBA00022692"/>
    </source>
</evidence>
<evidence type="ECO:0000259" key="20">
    <source>
        <dbReference type="PROSITE" id="PS50287"/>
    </source>
</evidence>
<dbReference type="GO" id="GO:0031638">
    <property type="term" value="P:zymogen activation"/>
    <property type="evidence" value="ECO:0007669"/>
    <property type="project" value="TreeGrafter"/>
</dbReference>
<keyword evidence="3" id="KW-0964">Secreted</keyword>
<feature type="compositionally biased region" description="Basic and acidic residues" evidence="17">
    <location>
        <begin position="1211"/>
        <end position="1239"/>
    </location>
</feature>
<evidence type="ECO:0000256" key="15">
    <source>
        <dbReference type="ARBA" id="ARBA00069168"/>
    </source>
</evidence>
<dbReference type="FunFam" id="3.10.250.10:FF:000009">
    <property type="entry name" value="WC1"/>
    <property type="match status" value="1"/>
</dbReference>
<dbReference type="GO" id="GO:0004252">
    <property type="term" value="F:serine-type endopeptidase activity"/>
    <property type="evidence" value="ECO:0007669"/>
    <property type="project" value="TreeGrafter"/>
</dbReference>
<feature type="disulfide bond" evidence="16">
    <location>
        <begin position="505"/>
        <end position="515"/>
    </location>
</feature>
<feature type="domain" description="SRCR" evidence="20">
    <location>
        <begin position="639"/>
        <end position="739"/>
    </location>
</feature>
<protein>
    <recommendedName>
        <fullName evidence="15">Soluble scavenger receptor cysteine-rich domain-containing protein SSC5D</fullName>
    </recommendedName>
</protein>
<evidence type="ECO:0000256" key="13">
    <source>
        <dbReference type="ARBA" id="ARBA00058074"/>
    </source>
</evidence>
<comment type="function">
    <text evidence="13">Binds to extracellular matrix proteins. Binds to pathogen-associated molecular patterns (PAMPs) present on the cell walls of Gram-positive and Gram-negative bacteria and fungi, behaving as a pattern recognition receptor (PRR). Induces bacterial and fungal aggregation and subsequent inhibition of PAMP-induced cytokine release. Does not possess intrinsic bactericidal activity. May play a role in the innate defense and homeostasis of certain epithelial surfaces.</text>
</comment>
<feature type="transmembrane region" description="Helical" evidence="18">
    <location>
        <begin position="1165"/>
        <end position="1187"/>
    </location>
</feature>
<evidence type="ECO:0000256" key="17">
    <source>
        <dbReference type="SAM" id="MobiDB-lite"/>
    </source>
</evidence>
<keyword evidence="10" id="KW-0675">Receptor</keyword>
<dbReference type="Proteomes" id="UP000264800">
    <property type="component" value="Unplaced"/>
</dbReference>